<dbReference type="AlphaFoldDB" id="A0A9D4A1V5"/>
<gene>
    <name evidence="1" type="ORF">J1N35_022014</name>
</gene>
<proteinExistence type="predicted"/>
<sequence>METLKCDILLLDLNNRFELWQIKMQTVLAQMNLEDALLEIDKMPSTLTEEKKKRLDEGGERHCIMGKATIAMHVKSPN</sequence>
<reference evidence="1 2" key="1">
    <citation type="journal article" date="2021" name="Plant Biotechnol. J.">
        <title>Multi-omics assisted identification of the key and species-specific regulatory components of drought-tolerant mechanisms in Gossypium stocksii.</title>
        <authorList>
            <person name="Yu D."/>
            <person name="Ke L."/>
            <person name="Zhang D."/>
            <person name="Wu Y."/>
            <person name="Sun Y."/>
            <person name="Mei J."/>
            <person name="Sun J."/>
            <person name="Sun Y."/>
        </authorList>
    </citation>
    <scope>NUCLEOTIDE SEQUENCE [LARGE SCALE GENOMIC DNA]</scope>
    <source>
        <strain evidence="2">cv. E1</strain>
        <tissue evidence="1">Leaf</tissue>
    </source>
</reference>
<dbReference type="OrthoDB" id="1744659at2759"/>
<comment type="caution">
    <text evidence="1">The sequence shown here is derived from an EMBL/GenBank/DDBJ whole genome shotgun (WGS) entry which is preliminary data.</text>
</comment>
<keyword evidence="2" id="KW-1185">Reference proteome</keyword>
<dbReference type="EMBL" id="JAIQCV010000007">
    <property type="protein sequence ID" value="KAH1082253.1"/>
    <property type="molecule type" value="Genomic_DNA"/>
</dbReference>
<organism evidence="1 2">
    <name type="scientific">Gossypium stocksii</name>
    <dbReference type="NCBI Taxonomy" id="47602"/>
    <lineage>
        <taxon>Eukaryota</taxon>
        <taxon>Viridiplantae</taxon>
        <taxon>Streptophyta</taxon>
        <taxon>Embryophyta</taxon>
        <taxon>Tracheophyta</taxon>
        <taxon>Spermatophyta</taxon>
        <taxon>Magnoliopsida</taxon>
        <taxon>eudicotyledons</taxon>
        <taxon>Gunneridae</taxon>
        <taxon>Pentapetalae</taxon>
        <taxon>rosids</taxon>
        <taxon>malvids</taxon>
        <taxon>Malvales</taxon>
        <taxon>Malvaceae</taxon>
        <taxon>Malvoideae</taxon>
        <taxon>Gossypium</taxon>
    </lineage>
</organism>
<accession>A0A9D4A1V5</accession>
<evidence type="ECO:0000313" key="1">
    <source>
        <dbReference type="EMBL" id="KAH1082253.1"/>
    </source>
</evidence>
<protein>
    <submittedName>
        <fullName evidence="1">Uncharacterized protein</fullName>
    </submittedName>
</protein>
<name>A0A9D4A1V5_9ROSI</name>
<evidence type="ECO:0000313" key="2">
    <source>
        <dbReference type="Proteomes" id="UP000828251"/>
    </source>
</evidence>
<dbReference type="Proteomes" id="UP000828251">
    <property type="component" value="Unassembled WGS sequence"/>
</dbReference>